<feature type="compositionally biased region" description="Polar residues" evidence="5">
    <location>
        <begin position="39"/>
        <end position="54"/>
    </location>
</feature>
<accession>A0A6A6UF81</accession>
<evidence type="ECO:0000256" key="6">
    <source>
        <dbReference type="SAM" id="Phobius"/>
    </source>
</evidence>
<keyword evidence="3 6" id="KW-1133">Transmembrane helix</keyword>
<dbReference type="PANTHER" id="PTHR47804">
    <property type="entry name" value="60S RIBOSOMAL PROTEIN L19"/>
    <property type="match status" value="1"/>
</dbReference>
<feature type="transmembrane region" description="Helical" evidence="6">
    <location>
        <begin position="674"/>
        <end position="691"/>
    </location>
</feature>
<feature type="region of interest" description="Disordered" evidence="5">
    <location>
        <begin position="583"/>
        <end position="610"/>
    </location>
</feature>
<feature type="transmembrane region" description="Helical" evidence="6">
    <location>
        <begin position="203"/>
        <end position="220"/>
    </location>
</feature>
<evidence type="ECO:0000256" key="2">
    <source>
        <dbReference type="ARBA" id="ARBA00022692"/>
    </source>
</evidence>
<dbReference type="PANTHER" id="PTHR47804:SF1">
    <property type="entry name" value="DUF2421 DOMAIN-CONTAINING PROTEIN"/>
    <property type="match status" value="1"/>
</dbReference>
<feature type="region of interest" description="Disordered" evidence="5">
    <location>
        <begin position="38"/>
        <end position="60"/>
    </location>
</feature>
<organism evidence="8 9">
    <name type="scientific">Microthyrium microscopicum</name>
    <dbReference type="NCBI Taxonomy" id="703497"/>
    <lineage>
        <taxon>Eukaryota</taxon>
        <taxon>Fungi</taxon>
        <taxon>Dikarya</taxon>
        <taxon>Ascomycota</taxon>
        <taxon>Pezizomycotina</taxon>
        <taxon>Dothideomycetes</taxon>
        <taxon>Dothideomycetes incertae sedis</taxon>
        <taxon>Microthyriales</taxon>
        <taxon>Microthyriaceae</taxon>
        <taxon>Microthyrium</taxon>
    </lineage>
</organism>
<feature type="transmembrane region" description="Helical" evidence="6">
    <location>
        <begin position="698"/>
        <end position="714"/>
    </location>
</feature>
<dbReference type="GO" id="GO:0016020">
    <property type="term" value="C:membrane"/>
    <property type="evidence" value="ECO:0007669"/>
    <property type="project" value="UniProtKB-SubCell"/>
</dbReference>
<feature type="domain" description="Integral membrane bound transporter" evidence="7">
    <location>
        <begin position="667"/>
        <end position="802"/>
    </location>
</feature>
<dbReference type="EMBL" id="MU004233">
    <property type="protein sequence ID" value="KAF2670842.1"/>
    <property type="molecule type" value="Genomic_DNA"/>
</dbReference>
<keyword evidence="2 6" id="KW-0812">Transmembrane</keyword>
<keyword evidence="4 6" id="KW-0472">Membrane</keyword>
<evidence type="ECO:0000259" key="7">
    <source>
        <dbReference type="Pfam" id="PF13515"/>
    </source>
</evidence>
<comment type="subcellular location">
    <subcellularLocation>
        <location evidence="1">Membrane</location>
        <topology evidence="1">Multi-pass membrane protein</topology>
    </subcellularLocation>
</comment>
<feature type="transmembrane region" description="Helical" evidence="6">
    <location>
        <begin position="240"/>
        <end position="258"/>
    </location>
</feature>
<feature type="transmembrane region" description="Helical" evidence="6">
    <location>
        <begin position="174"/>
        <end position="196"/>
    </location>
</feature>
<protein>
    <recommendedName>
        <fullName evidence="7">Integral membrane bound transporter domain-containing protein</fullName>
    </recommendedName>
</protein>
<dbReference type="AlphaFoldDB" id="A0A6A6UF81"/>
<dbReference type="OrthoDB" id="68611at2759"/>
<feature type="transmembrane region" description="Helical" evidence="6">
    <location>
        <begin position="720"/>
        <end position="738"/>
    </location>
</feature>
<evidence type="ECO:0000313" key="9">
    <source>
        <dbReference type="Proteomes" id="UP000799302"/>
    </source>
</evidence>
<evidence type="ECO:0000256" key="4">
    <source>
        <dbReference type="ARBA" id="ARBA00023136"/>
    </source>
</evidence>
<dbReference type="Proteomes" id="UP000799302">
    <property type="component" value="Unassembled WGS sequence"/>
</dbReference>
<feature type="transmembrane region" description="Helical" evidence="6">
    <location>
        <begin position="643"/>
        <end position="662"/>
    </location>
</feature>
<evidence type="ECO:0000256" key="1">
    <source>
        <dbReference type="ARBA" id="ARBA00004141"/>
    </source>
</evidence>
<name>A0A6A6UF81_9PEZI</name>
<evidence type="ECO:0000256" key="5">
    <source>
        <dbReference type="SAM" id="MobiDB-lite"/>
    </source>
</evidence>
<feature type="transmembrane region" description="Helical" evidence="6">
    <location>
        <begin position="745"/>
        <end position="764"/>
    </location>
</feature>
<feature type="compositionally biased region" description="Basic and acidic residues" evidence="5">
    <location>
        <begin position="598"/>
        <end position="610"/>
    </location>
</feature>
<evidence type="ECO:0000256" key="3">
    <source>
        <dbReference type="ARBA" id="ARBA00022989"/>
    </source>
</evidence>
<reference evidence="8" key="1">
    <citation type="journal article" date="2020" name="Stud. Mycol.">
        <title>101 Dothideomycetes genomes: a test case for predicting lifestyles and emergence of pathogens.</title>
        <authorList>
            <person name="Haridas S."/>
            <person name="Albert R."/>
            <person name="Binder M."/>
            <person name="Bloem J."/>
            <person name="Labutti K."/>
            <person name="Salamov A."/>
            <person name="Andreopoulos B."/>
            <person name="Baker S."/>
            <person name="Barry K."/>
            <person name="Bills G."/>
            <person name="Bluhm B."/>
            <person name="Cannon C."/>
            <person name="Castanera R."/>
            <person name="Culley D."/>
            <person name="Daum C."/>
            <person name="Ezra D."/>
            <person name="Gonzalez J."/>
            <person name="Henrissat B."/>
            <person name="Kuo A."/>
            <person name="Liang C."/>
            <person name="Lipzen A."/>
            <person name="Lutzoni F."/>
            <person name="Magnuson J."/>
            <person name="Mondo S."/>
            <person name="Nolan M."/>
            <person name="Ohm R."/>
            <person name="Pangilinan J."/>
            <person name="Park H.-J."/>
            <person name="Ramirez L."/>
            <person name="Alfaro M."/>
            <person name="Sun H."/>
            <person name="Tritt A."/>
            <person name="Yoshinaga Y."/>
            <person name="Zwiers L.-H."/>
            <person name="Turgeon B."/>
            <person name="Goodwin S."/>
            <person name="Spatafora J."/>
            <person name="Crous P."/>
            <person name="Grigoriev I."/>
        </authorList>
    </citation>
    <scope>NUCLEOTIDE SEQUENCE</scope>
    <source>
        <strain evidence="8">CBS 115976</strain>
    </source>
</reference>
<dbReference type="Pfam" id="PF13515">
    <property type="entry name" value="FUSC_2"/>
    <property type="match status" value="1"/>
</dbReference>
<dbReference type="InterPro" id="IPR052430">
    <property type="entry name" value="IVT-Associated"/>
</dbReference>
<keyword evidence="9" id="KW-1185">Reference proteome</keyword>
<gene>
    <name evidence="8" type="ORF">BT63DRAFT_453207</name>
</gene>
<proteinExistence type="predicted"/>
<dbReference type="InterPro" id="IPR049453">
    <property type="entry name" value="Memb_transporter_dom"/>
</dbReference>
<evidence type="ECO:0000313" key="8">
    <source>
        <dbReference type="EMBL" id="KAF2670842.1"/>
    </source>
</evidence>
<feature type="transmembrane region" description="Helical" evidence="6">
    <location>
        <begin position="145"/>
        <end position="168"/>
    </location>
</feature>
<feature type="transmembrane region" description="Helical" evidence="6">
    <location>
        <begin position="784"/>
        <end position="807"/>
    </location>
</feature>
<sequence>MASTSEASKAPRRFIRPSLRQATLVLPKTGEHVRRVFTLTPNGNDSPNASSSAVPTRRRPLLRGSPDSLLEILSVLSGGFLEAANSTTGRGVFKCAIAYTLGSLFTFVPGLTDLLGHGDGKHMVATVSVYFHPARSMGSMLEATGLACAAFVYAAVVSFASMAVSLFFGRQHMLTAGHVIVLIIFCGGGLGAVGWTKQKLGNPLVNVACSLVSLVIITVLTREGSVQAAKFSYDKVVQVLKMVSMGVLASALVSFSIMPRSARKELRDDLVKITDLLEEILTAITRGFLSGSEYDLDNDSFRAAQRGYKSTFTSLVKNLRESKFEHYAVGTADEHEMEVKLVKCIERLAQSLFGLRSAASTQFQLLEKEQNGYGGLSRVSSEGDMFSSPVQTMNSVNFDRPTHLTLDAIVELPESPQNELDRMMTAESRGSVTATGAAEIFSMFISQLGPPMKSLAFTLKEVLNELPFGPPPKYDITFDQNFTHSLEDARDLYITARKEALEMLYTQRVWARNRSPEVAADYEEVAASCGHFSSSLEDFAEDTIHYLEILDDLKDLLQAKPRQRSWNWLKFWKRKSPKTEHLREEEERLLGSQNPESSTRREPSPHLIKHPREQKIVKNRDESHRSVQVWKLLAPLRREDIKYAIKVGTGAVIYAMFSFIPATRPIYALWRGEWGLLSYMLVASMTIGASNTTGLQRFIGTCMGAIIGVLSWIISTGNPVALAFFGWLVSLWCFYIILGQGKGPMGRFILLTYNLSCLYAYSLSAKDDEDDDDEGGNTPDIYEIVGHRVVAVISGCLWGIIVTRLIWPISARRKVKDGTALLWLRMGLIWKRDPLQILLDGPTRSTYMDIRESIDLQRYLNRLEALRSSATHEFDLRGPFADATYSQILERTGRLLGSFHAMSVVISKDLKASPGEAELLQLTTGERKELSARISHLFSVLASSMKLEYPMNDTLPNIEHARDRFLAKLFACRKQENLEKKATDEDFEVLYAYGLVTGQIADEIEGIGKCIEQLYGVLDEDSLKLR</sequence>